<evidence type="ECO:0000256" key="3">
    <source>
        <dbReference type="ARBA" id="ARBA00022106"/>
    </source>
</evidence>
<feature type="transmembrane region" description="Helical" evidence="10">
    <location>
        <begin position="136"/>
        <end position="157"/>
    </location>
</feature>
<dbReference type="InterPro" id="IPR002528">
    <property type="entry name" value="MATE_fam"/>
</dbReference>
<dbReference type="EMBL" id="CP019698">
    <property type="protein sequence ID" value="AQS58099.1"/>
    <property type="molecule type" value="Genomic_DNA"/>
</dbReference>
<keyword evidence="6 10" id="KW-0812">Transmembrane</keyword>
<evidence type="ECO:0000313" key="11">
    <source>
        <dbReference type="EMBL" id="AQS58099.1"/>
    </source>
</evidence>
<evidence type="ECO:0000313" key="12">
    <source>
        <dbReference type="Proteomes" id="UP000189464"/>
    </source>
</evidence>
<feature type="transmembrane region" description="Helical" evidence="10">
    <location>
        <begin position="393"/>
        <end position="411"/>
    </location>
</feature>
<evidence type="ECO:0000256" key="10">
    <source>
        <dbReference type="SAM" id="Phobius"/>
    </source>
</evidence>
<evidence type="ECO:0000256" key="7">
    <source>
        <dbReference type="ARBA" id="ARBA00022989"/>
    </source>
</evidence>
<feature type="transmembrane region" description="Helical" evidence="10">
    <location>
        <begin position="235"/>
        <end position="258"/>
    </location>
</feature>
<gene>
    <name evidence="11" type="ORF">B0537_02715</name>
</gene>
<dbReference type="RefSeq" id="WP_077713061.1">
    <property type="nucleotide sequence ID" value="NZ_CP019698.1"/>
</dbReference>
<dbReference type="GO" id="GO:0015297">
    <property type="term" value="F:antiporter activity"/>
    <property type="evidence" value="ECO:0007669"/>
    <property type="project" value="InterPro"/>
</dbReference>
<comment type="subcellular location">
    <subcellularLocation>
        <location evidence="1">Cell membrane</location>
        <topology evidence="1">Multi-pass membrane protein</topology>
    </subcellularLocation>
</comment>
<dbReference type="GO" id="GO:0042910">
    <property type="term" value="F:xenobiotic transmembrane transporter activity"/>
    <property type="evidence" value="ECO:0007669"/>
    <property type="project" value="InterPro"/>
</dbReference>
<protein>
    <recommendedName>
        <fullName evidence="3">Multidrug export protein MepA</fullName>
    </recommendedName>
</protein>
<dbReference type="NCBIfam" id="TIGR00797">
    <property type="entry name" value="matE"/>
    <property type="match status" value="1"/>
</dbReference>
<evidence type="ECO:0000256" key="8">
    <source>
        <dbReference type="ARBA" id="ARBA00023136"/>
    </source>
</evidence>
<feature type="transmembrane region" description="Helical" evidence="10">
    <location>
        <begin position="270"/>
        <end position="290"/>
    </location>
</feature>
<evidence type="ECO:0000256" key="5">
    <source>
        <dbReference type="ARBA" id="ARBA00022475"/>
    </source>
</evidence>
<feature type="transmembrane region" description="Helical" evidence="10">
    <location>
        <begin position="417"/>
        <end position="436"/>
    </location>
</feature>
<dbReference type="CDD" id="cd13143">
    <property type="entry name" value="MATE_MepA_like"/>
    <property type="match status" value="1"/>
</dbReference>
<dbReference type="STRING" id="1833852.B0537_02715"/>
<accession>A0A1S6ITJ2</accession>
<feature type="transmembrane region" description="Helical" evidence="10">
    <location>
        <begin position="357"/>
        <end position="381"/>
    </location>
</feature>
<keyword evidence="7 10" id="KW-1133">Transmembrane helix</keyword>
<feature type="transmembrane region" description="Helical" evidence="10">
    <location>
        <begin position="93"/>
        <end position="116"/>
    </location>
</feature>
<keyword evidence="9" id="KW-0046">Antibiotic resistance</keyword>
<feature type="transmembrane region" description="Helical" evidence="10">
    <location>
        <begin position="196"/>
        <end position="215"/>
    </location>
</feature>
<name>A0A1S6ITJ2_9FIRM</name>
<dbReference type="PANTHER" id="PTHR43823:SF3">
    <property type="entry name" value="MULTIDRUG EXPORT PROTEIN MEPA"/>
    <property type="match status" value="1"/>
</dbReference>
<dbReference type="InterPro" id="IPR045070">
    <property type="entry name" value="MATE_MepA-like"/>
</dbReference>
<feature type="transmembrane region" description="Helical" evidence="10">
    <location>
        <begin position="12"/>
        <end position="36"/>
    </location>
</feature>
<dbReference type="InterPro" id="IPR048279">
    <property type="entry name" value="MdtK-like"/>
</dbReference>
<dbReference type="KEGG" id="dfg:B0537_02715"/>
<proteinExistence type="inferred from homology"/>
<dbReference type="AlphaFoldDB" id="A0A1S6ITJ2"/>
<evidence type="ECO:0000256" key="4">
    <source>
        <dbReference type="ARBA" id="ARBA00022448"/>
    </source>
</evidence>
<feature type="transmembrane region" description="Helical" evidence="10">
    <location>
        <begin position="316"/>
        <end position="337"/>
    </location>
</feature>
<dbReference type="Proteomes" id="UP000189464">
    <property type="component" value="Chromosome"/>
</dbReference>
<dbReference type="GO" id="GO:0005886">
    <property type="term" value="C:plasma membrane"/>
    <property type="evidence" value="ECO:0007669"/>
    <property type="project" value="UniProtKB-SubCell"/>
</dbReference>
<keyword evidence="5" id="KW-1003">Cell membrane</keyword>
<feature type="transmembrane region" description="Helical" evidence="10">
    <location>
        <begin position="48"/>
        <end position="72"/>
    </location>
</feature>
<sequence>MNRSDAMRDQKIGRLLFSFSLPAIVGMLVNSLYNIVDRIFVGRGVGSLAIAATTVAFPIMIILMAVSMLIGVGATALISIRLGEQKKEEAEKVAGNAAAMLVLLPALFAIIFLLFTEPILVAFGASEAVLPYAQDFVHIIMLGSVFGSISIGMNNFIRAEGNPRMAMNTQILGAVINVVLNYIFIFKMGLGIKGSALATVISQFISAIWVLSYFFTGRSLVKIRLKYLKPQWPILLSIMAIGFAPFAMQVANSIQQLILNKTLMTYGGDLALSAVGILMSVSTLLFMPILGISQGAQPIIGYNYGARQYQRVKETLKIAVIASTAIAVTGFLVLMIWPQEIIGLFSKDKQLIALTTHAMTIFFALMPALGFQIICSTYFQAVGKARESAILSLSRQVLLFIPLLLILPHFWGIDGVWRTAPIADLLAVVITAIVIYRELKKLAVEPATSLNTNMNTNQLQPTGQRG</sequence>
<dbReference type="PANTHER" id="PTHR43823">
    <property type="entry name" value="SPORULATION PROTEIN YKVU"/>
    <property type="match status" value="1"/>
</dbReference>
<dbReference type="PIRSF" id="PIRSF006603">
    <property type="entry name" value="DinF"/>
    <property type="match status" value="1"/>
</dbReference>
<organism evidence="11 12">
    <name type="scientific">Desulforamulus ferrireducens</name>
    <dbReference type="NCBI Taxonomy" id="1833852"/>
    <lineage>
        <taxon>Bacteria</taxon>
        <taxon>Bacillati</taxon>
        <taxon>Bacillota</taxon>
        <taxon>Clostridia</taxon>
        <taxon>Eubacteriales</taxon>
        <taxon>Peptococcaceae</taxon>
        <taxon>Desulforamulus</taxon>
    </lineage>
</organism>
<feature type="transmembrane region" description="Helical" evidence="10">
    <location>
        <begin position="169"/>
        <end position="190"/>
    </location>
</feature>
<dbReference type="Pfam" id="PF01554">
    <property type="entry name" value="MatE"/>
    <property type="match status" value="2"/>
</dbReference>
<dbReference type="OrthoDB" id="9811110at2"/>
<dbReference type="GO" id="GO:0046677">
    <property type="term" value="P:response to antibiotic"/>
    <property type="evidence" value="ECO:0007669"/>
    <property type="project" value="UniProtKB-KW"/>
</dbReference>
<evidence type="ECO:0000256" key="2">
    <source>
        <dbReference type="ARBA" id="ARBA00008417"/>
    </source>
</evidence>
<evidence type="ECO:0000256" key="1">
    <source>
        <dbReference type="ARBA" id="ARBA00004651"/>
    </source>
</evidence>
<keyword evidence="8 10" id="KW-0472">Membrane</keyword>
<keyword evidence="4" id="KW-0813">Transport</keyword>
<reference evidence="11 12" key="1">
    <citation type="journal article" date="2016" name="Int. J. Syst. Evol. Microbiol.">
        <title>Desulfotomaculum ferrireducens sp. nov., a moderately thermophilic sulfate-reducing and dissimilatory Fe(III)-reducing bacterium isolated from compost.</title>
        <authorList>
            <person name="Yang G."/>
            <person name="Guo J."/>
            <person name="Zhuang L."/>
            <person name="Yuan Y."/>
            <person name="Zhou S."/>
        </authorList>
    </citation>
    <scope>NUCLEOTIDE SEQUENCE [LARGE SCALE GENOMIC DNA]</scope>
    <source>
        <strain evidence="11 12">GSS09</strain>
    </source>
</reference>
<keyword evidence="12" id="KW-1185">Reference proteome</keyword>
<evidence type="ECO:0000256" key="9">
    <source>
        <dbReference type="ARBA" id="ARBA00023251"/>
    </source>
</evidence>
<comment type="similarity">
    <text evidence="2">Belongs to the multi antimicrobial extrusion (MATE) (TC 2.A.66.1) family. MepA subfamily.</text>
</comment>
<evidence type="ECO:0000256" key="6">
    <source>
        <dbReference type="ARBA" id="ARBA00022692"/>
    </source>
</evidence>
<dbReference type="InterPro" id="IPR051327">
    <property type="entry name" value="MATE_MepA_subfamily"/>
</dbReference>